<feature type="transmembrane region" description="Helical" evidence="1">
    <location>
        <begin position="6"/>
        <end position="25"/>
    </location>
</feature>
<dbReference type="EMBL" id="CP064939">
    <property type="protein sequence ID" value="QPH41034.1"/>
    <property type="molecule type" value="Genomic_DNA"/>
</dbReference>
<evidence type="ECO:0000256" key="1">
    <source>
        <dbReference type="SAM" id="Phobius"/>
    </source>
</evidence>
<evidence type="ECO:0000313" key="2">
    <source>
        <dbReference type="EMBL" id="QPH41034.1"/>
    </source>
</evidence>
<gene>
    <name evidence="2" type="ORF">IZT61_07180</name>
</gene>
<evidence type="ECO:0000313" key="3">
    <source>
        <dbReference type="Proteomes" id="UP000594759"/>
    </source>
</evidence>
<dbReference type="RefSeq" id="WP_196100486.1">
    <property type="nucleotide sequence ID" value="NZ_CP064939.1"/>
</dbReference>
<dbReference type="KEGG" id="pex:IZT61_07180"/>
<keyword evidence="1" id="KW-0472">Membrane</keyword>
<accession>A0A7S9L1Z4</accession>
<evidence type="ECO:0008006" key="4">
    <source>
        <dbReference type="Google" id="ProtNLM"/>
    </source>
</evidence>
<proteinExistence type="predicted"/>
<name>A0A7S9L1Z4_9SPHI</name>
<keyword evidence="3" id="KW-1185">Reference proteome</keyword>
<keyword evidence="1" id="KW-1133">Transmembrane helix</keyword>
<sequence length="82" mass="9381">MKFLKIFVGIIVILALIIVVGGFFLPKTYSVSRSSVINAPDSVIYRNIANFNEFYKWNPWAKMEPSAKVTFSGIPEQPNHRY</sequence>
<dbReference type="Proteomes" id="UP000594759">
    <property type="component" value="Chromosome"/>
</dbReference>
<organism evidence="2 3">
    <name type="scientific">Pedobacter endophyticus</name>
    <dbReference type="NCBI Taxonomy" id="2789740"/>
    <lineage>
        <taxon>Bacteria</taxon>
        <taxon>Pseudomonadati</taxon>
        <taxon>Bacteroidota</taxon>
        <taxon>Sphingobacteriia</taxon>
        <taxon>Sphingobacteriales</taxon>
        <taxon>Sphingobacteriaceae</taxon>
        <taxon>Pedobacter</taxon>
    </lineage>
</organism>
<keyword evidence="1" id="KW-0812">Transmembrane</keyword>
<protein>
    <recommendedName>
        <fullName evidence="4">Polyketide cyclase / dehydrase and lipid transport</fullName>
    </recommendedName>
</protein>
<dbReference type="AlphaFoldDB" id="A0A7S9L1Z4"/>
<reference evidence="2 3" key="1">
    <citation type="submission" date="2020-11" db="EMBL/GenBank/DDBJ databases">
        <title>Pedobacter endophytica, an endophytic bacteria isolated form Carex pumila.</title>
        <authorList>
            <person name="Peng Y."/>
            <person name="Jiang L."/>
            <person name="Lee J."/>
        </authorList>
    </citation>
    <scope>NUCLEOTIDE SEQUENCE [LARGE SCALE GENOMIC DNA]</scope>
    <source>
        <strain evidence="2 3">JBR3-12</strain>
    </source>
</reference>